<feature type="region of interest" description="Disordered" evidence="1">
    <location>
        <begin position="14"/>
        <end position="37"/>
    </location>
</feature>
<gene>
    <name evidence="5" type="ORF">Cni_G24497</name>
</gene>
<evidence type="ECO:0000256" key="1">
    <source>
        <dbReference type="SAM" id="MobiDB-lite"/>
    </source>
</evidence>
<evidence type="ECO:0000313" key="5">
    <source>
        <dbReference type="EMBL" id="WOL15716.1"/>
    </source>
</evidence>
<name>A0AAQ3L090_9LILI</name>
<evidence type="ECO:0000313" key="6">
    <source>
        <dbReference type="Proteomes" id="UP001327560"/>
    </source>
</evidence>
<dbReference type="Proteomes" id="UP001327560">
    <property type="component" value="Chromosome 8"/>
</dbReference>
<protein>
    <submittedName>
        <fullName evidence="5">E3 ubiquitin-protein ligase</fullName>
    </submittedName>
</protein>
<dbReference type="SUPFAM" id="SSF48371">
    <property type="entry name" value="ARM repeat"/>
    <property type="match status" value="2"/>
</dbReference>
<evidence type="ECO:0000259" key="2">
    <source>
        <dbReference type="Pfam" id="PF23568"/>
    </source>
</evidence>
<proteinExistence type="predicted"/>
<feature type="domain" description="Putative E3 ubiquitin-protein ligase LIN N-terminal" evidence="2">
    <location>
        <begin position="66"/>
        <end position="297"/>
    </location>
</feature>
<dbReference type="PANTHER" id="PTHR35549:SF3">
    <property type="entry name" value="E3 UBIQUITIN-PROTEIN LIGASE LIN"/>
    <property type="match status" value="1"/>
</dbReference>
<feature type="compositionally biased region" description="Polar residues" evidence="1">
    <location>
        <begin position="362"/>
        <end position="372"/>
    </location>
</feature>
<evidence type="ECO:0000259" key="4">
    <source>
        <dbReference type="Pfam" id="PF23654"/>
    </source>
</evidence>
<feature type="region of interest" description="Disordered" evidence="1">
    <location>
        <begin position="353"/>
        <end position="372"/>
    </location>
</feature>
<accession>A0AAQ3L090</accession>
<dbReference type="Gene3D" id="1.25.10.10">
    <property type="entry name" value="Leucine-rich Repeat Variant"/>
    <property type="match status" value="1"/>
</dbReference>
<sequence>MAASLRDLLSQEIERQNQKRCRSPRPTPTPPSVNRRSFDLPLRHNVCFSLPSDHDGQTDPAASDAAARTVVSILVGYIDRFLKDSAFRRRLRDKCTASIAAARKKGAAHAALDNLELGIESIERLAAEGPADGAPRDCKIRSLRNSIRLLTVVTSLNSHRSRGGGGGGAHAANAHLSACAQLYLAVACKIEKDGFASAKHLLQVFIDAPYLARKSLLPDLWDHFLLPHLMHLKVWYKKEAELLSSLDAEDREEQKMKGLNRAYNDRMDSGTAQLAVYYRDWIKVGGKAPPIPAVPLPANPSYVEQWGKSSLSLPQSSFSTNLYQAVFGLSLEPKDGGDGLQIDAQSCNHRNLFHSDGGVSQREPNTAQEPQLVTRRSNSFRLLSCRSMPDAAPVNYLQTPKVDFSITDKKPVTRRHPSNLSRAICLVSESDNLKESEIAVRKIAKAWHGADGYSTVVTALSTASFVEGLLEVIFTSKDDEVLELSISILAELVRTNDLNRQMVLNADPQLEIFLRLLRNSTLFLKAAILIYLLKPKAKQMLSLDWIPLVLRVLDCGDQMQAFFAVQCYPRSAALYLLEQLLMGFDVDRNLENSKQLISVGGLDLLIRRFERGNTEESRSCASLLASCIRADGSCREYLATKIKKTAILQLLLGHQKSDEIAILLLSELICLNRRTQMIGVLKELKDDGFLNTMHVLLVYLQQAPLEQRPTAAALLLQLDLLGDPLKCSIYREEAIDALTSALEHSFHSKKIQESCCRALLLLGSRFSCLGEATSEARLLKKAGLYDNLSDSFRSKEIPADEYVRQEEEEKATEEWLRKLAIVLLSSGKGQFLVALSNCIADGMPRLARLCLVTVAWMSISLASWHNANHLLSLVCSALAPRLFESLSYHRPQEERVLASLSLFNFLSYPGKGQNPNQYATCRERERERESSENFRSIFITLRIKEGGYAGQEYLHDLILIHVLCCSFIISKLSGRQVSIRVDAVSIYMLVLSRDSCLTPPPPLIVFSALKRMCQ</sequence>
<organism evidence="5 6">
    <name type="scientific">Canna indica</name>
    <name type="common">Indian-shot</name>
    <dbReference type="NCBI Taxonomy" id="4628"/>
    <lineage>
        <taxon>Eukaryota</taxon>
        <taxon>Viridiplantae</taxon>
        <taxon>Streptophyta</taxon>
        <taxon>Embryophyta</taxon>
        <taxon>Tracheophyta</taxon>
        <taxon>Spermatophyta</taxon>
        <taxon>Magnoliopsida</taxon>
        <taxon>Liliopsida</taxon>
        <taxon>Zingiberales</taxon>
        <taxon>Cannaceae</taxon>
        <taxon>Canna</taxon>
    </lineage>
</organism>
<dbReference type="InterPro" id="IPR011989">
    <property type="entry name" value="ARM-like"/>
</dbReference>
<dbReference type="AlphaFoldDB" id="A0AAQ3L090"/>
<dbReference type="EMBL" id="CP136897">
    <property type="protein sequence ID" value="WOL15716.1"/>
    <property type="molecule type" value="Genomic_DNA"/>
</dbReference>
<evidence type="ECO:0000259" key="3">
    <source>
        <dbReference type="Pfam" id="PF23628"/>
    </source>
</evidence>
<dbReference type="InterPro" id="IPR056512">
    <property type="entry name" value="LIN_N"/>
</dbReference>
<dbReference type="Pfam" id="PF23628">
    <property type="entry name" value="ARM_LIN_C"/>
    <property type="match status" value="1"/>
</dbReference>
<dbReference type="InterPro" id="IPR056514">
    <property type="entry name" value="ARM_LIN_2nd"/>
</dbReference>
<feature type="domain" description="Putative E3 ubiquitin-protein ligase LIN ARM-like" evidence="3">
    <location>
        <begin position="579"/>
        <end position="910"/>
    </location>
</feature>
<dbReference type="PANTHER" id="PTHR35549">
    <property type="entry name" value="OS04G0584500 PROTEIN"/>
    <property type="match status" value="1"/>
</dbReference>
<dbReference type="InterPro" id="IPR016024">
    <property type="entry name" value="ARM-type_fold"/>
</dbReference>
<dbReference type="Pfam" id="PF23568">
    <property type="entry name" value="ARM_LIN"/>
    <property type="match status" value="1"/>
</dbReference>
<keyword evidence="6" id="KW-1185">Reference proteome</keyword>
<feature type="domain" description="Putative E3 ubiquitin-protein ligase LIN ARM repeats" evidence="4">
    <location>
        <begin position="418"/>
        <end position="578"/>
    </location>
</feature>
<dbReference type="Pfam" id="PF23654">
    <property type="entry name" value="ARM_LIN_2nd"/>
    <property type="match status" value="1"/>
</dbReference>
<dbReference type="InterPro" id="IPR055566">
    <property type="entry name" value="ARM_LIN"/>
</dbReference>
<reference evidence="5 6" key="1">
    <citation type="submission" date="2023-10" db="EMBL/GenBank/DDBJ databases">
        <title>Chromosome-scale genome assembly provides insights into flower coloration mechanisms of Canna indica.</title>
        <authorList>
            <person name="Li C."/>
        </authorList>
    </citation>
    <scope>NUCLEOTIDE SEQUENCE [LARGE SCALE GENOMIC DNA]</scope>
    <source>
        <tissue evidence="5">Flower</tissue>
    </source>
</reference>